<organism evidence="2">
    <name type="scientific">Darwinula stevensoni</name>
    <dbReference type="NCBI Taxonomy" id="69355"/>
    <lineage>
        <taxon>Eukaryota</taxon>
        <taxon>Metazoa</taxon>
        <taxon>Ecdysozoa</taxon>
        <taxon>Arthropoda</taxon>
        <taxon>Crustacea</taxon>
        <taxon>Oligostraca</taxon>
        <taxon>Ostracoda</taxon>
        <taxon>Podocopa</taxon>
        <taxon>Podocopida</taxon>
        <taxon>Darwinulocopina</taxon>
        <taxon>Darwinuloidea</taxon>
        <taxon>Darwinulidae</taxon>
        <taxon>Darwinula</taxon>
    </lineage>
</organism>
<dbReference type="Proteomes" id="UP000677054">
    <property type="component" value="Unassembled WGS sequence"/>
</dbReference>
<dbReference type="EMBL" id="CAJPEV010005961">
    <property type="protein sequence ID" value="CAG0903699.1"/>
    <property type="molecule type" value="Genomic_DNA"/>
</dbReference>
<dbReference type="Gene3D" id="3.80.10.10">
    <property type="entry name" value="Ribonuclease Inhibitor"/>
    <property type="match status" value="1"/>
</dbReference>
<dbReference type="AlphaFoldDB" id="A0A7R9AGI4"/>
<feature type="compositionally biased region" description="Polar residues" evidence="1">
    <location>
        <begin position="280"/>
        <end position="293"/>
    </location>
</feature>
<dbReference type="InterPro" id="IPR032675">
    <property type="entry name" value="LRR_dom_sf"/>
</dbReference>
<keyword evidence="3" id="KW-1185">Reference proteome</keyword>
<evidence type="ECO:0000313" key="2">
    <source>
        <dbReference type="EMBL" id="CAD7253501.1"/>
    </source>
</evidence>
<sequence>MLTQGLNGWPPLHSLAVGVSNPAQHPRVPSEFLQVIRMGIRVFWKEGLRADTAVYLNSNKITSLSEGIFRPMLEILTRGDGFLSVKYNPIRCDCELKWLADRPELLREVRGTCENGTNLRDLRPGSFERCRRCPHECVSARQESLCKPGTVDAGNCHFGKTCCRLENPETATVASMSPSLFHNNTHRDVTSAQMNAGNRPCPDGLQCIGKKFQAHCRRGSVKSNSTCPSVNQICCRVAMSQPCPLTHACLHSSARDACEPGTVISAASCRENGICCISTPQNPSRSSPRQHQVASAPEDKSGCSKKKIRSRGGIDGLGEETASSNDTVFDPEDIPNCEPCMGRCTVADRIHECRADGQGDFSMFFRCPGELVCCAFRTPIGERRLDVLPADVAHSRNASPDSIVFGDSRCRMVEALCVLTYVLFIWWNL</sequence>
<accession>A0A7R9AGI4</accession>
<feature type="region of interest" description="Disordered" evidence="1">
    <location>
        <begin position="280"/>
        <end position="330"/>
    </location>
</feature>
<protein>
    <submittedName>
        <fullName evidence="2">Uncharacterized protein</fullName>
    </submittedName>
</protein>
<proteinExistence type="predicted"/>
<evidence type="ECO:0000256" key="1">
    <source>
        <dbReference type="SAM" id="MobiDB-lite"/>
    </source>
</evidence>
<reference evidence="2" key="1">
    <citation type="submission" date="2020-11" db="EMBL/GenBank/DDBJ databases">
        <authorList>
            <person name="Tran Van P."/>
        </authorList>
    </citation>
    <scope>NUCLEOTIDE SEQUENCE</scope>
</reference>
<dbReference type="SUPFAM" id="SSF52058">
    <property type="entry name" value="L domain-like"/>
    <property type="match status" value="1"/>
</dbReference>
<name>A0A7R9AGI4_9CRUS</name>
<evidence type="ECO:0000313" key="3">
    <source>
        <dbReference type="Proteomes" id="UP000677054"/>
    </source>
</evidence>
<dbReference type="OrthoDB" id="10022853at2759"/>
<dbReference type="EMBL" id="LR905478">
    <property type="protein sequence ID" value="CAD7253501.1"/>
    <property type="molecule type" value="Genomic_DNA"/>
</dbReference>
<gene>
    <name evidence="2" type="ORF">DSTB1V02_LOCUS13250</name>
</gene>